<keyword evidence="2" id="KW-0547">Nucleotide-binding</keyword>
<keyword evidence="3" id="KW-1185">Reference proteome</keyword>
<keyword evidence="2" id="KW-0378">Hydrolase</keyword>
<organism evidence="2 3">
    <name type="scientific">Paramuricea clavata</name>
    <name type="common">Red gorgonian</name>
    <name type="synonym">Violescent sea-whip</name>
    <dbReference type="NCBI Taxonomy" id="317549"/>
    <lineage>
        <taxon>Eukaryota</taxon>
        <taxon>Metazoa</taxon>
        <taxon>Cnidaria</taxon>
        <taxon>Anthozoa</taxon>
        <taxon>Octocorallia</taxon>
        <taxon>Malacalcyonacea</taxon>
        <taxon>Plexauridae</taxon>
        <taxon>Paramuricea</taxon>
    </lineage>
</organism>
<dbReference type="OrthoDB" id="10253254at2759"/>
<dbReference type="EMBL" id="CACRXK020014472">
    <property type="protein sequence ID" value="CAB4026892.1"/>
    <property type="molecule type" value="Genomic_DNA"/>
</dbReference>
<name>A0A6S7KHR3_PARCT</name>
<evidence type="ECO:0000313" key="2">
    <source>
        <dbReference type="EMBL" id="CAB4026892.1"/>
    </source>
</evidence>
<comment type="caution">
    <text evidence="2">The sequence shown here is derived from an EMBL/GenBank/DDBJ whole genome shotgun (WGS) entry which is preliminary data.</text>
</comment>
<accession>A0A6S7KHR3</accession>
<evidence type="ECO:0000256" key="1">
    <source>
        <dbReference type="SAM" id="MobiDB-lite"/>
    </source>
</evidence>
<feature type="compositionally biased region" description="Acidic residues" evidence="1">
    <location>
        <begin position="89"/>
        <end position="105"/>
    </location>
</feature>
<evidence type="ECO:0000313" key="3">
    <source>
        <dbReference type="Proteomes" id="UP001152795"/>
    </source>
</evidence>
<feature type="non-terminal residue" evidence="2">
    <location>
        <position position="1"/>
    </location>
</feature>
<reference evidence="2" key="1">
    <citation type="submission" date="2020-04" db="EMBL/GenBank/DDBJ databases">
        <authorList>
            <person name="Alioto T."/>
            <person name="Alioto T."/>
            <person name="Gomez Garrido J."/>
        </authorList>
    </citation>
    <scope>NUCLEOTIDE SEQUENCE</scope>
    <source>
        <strain evidence="2">A484AB</strain>
    </source>
</reference>
<protein>
    <submittedName>
        <fullName evidence="2">ATP-dependent RNA helicase DHX8-like</fullName>
    </submittedName>
</protein>
<gene>
    <name evidence="2" type="ORF">PACLA_8A011505</name>
</gene>
<dbReference type="AlphaFoldDB" id="A0A6S7KHR3"/>
<keyword evidence="2" id="KW-0067">ATP-binding</keyword>
<feature type="region of interest" description="Disordered" evidence="1">
    <location>
        <begin position="84"/>
        <end position="105"/>
    </location>
</feature>
<dbReference type="GO" id="GO:0004386">
    <property type="term" value="F:helicase activity"/>
    <property type="evidence" value="ECO:0007669"/>
    <property type="project" value="UniProtKB-KW"/>
</dbReference>
<proteinExistence type="predicted"/>
<feature type="region of interest" description="Disordered" evidence="1">
    <location>
        <begin position="1"/>
        <end position="67"/>
    </location>
</feature>
<keyword evidence="2" id="KW-0347">Helicase</keyword>
<dbReference type="Proteomes" id="UP001152795">
    <property type="component" value="Unassembled WGS sequence"/>
</dbReference>
<sequence length="105" mass="11685">MTGTKISLSMKDVDQGTGEDLNPTRMRHNMQGESSAMTRNPDRPSVASVPVYDDDSARDKRKVQRVTSPEKWEIKQLISAGVLDKADYPDFDEETGVLPQEGEDS</sequence>